<dbReference type="PANTHER" id="PTHR45667">
    <property type="entry name" value="S-ADENOSYLMETHIONINE MITOCHONDRIAL CARRIER PROTEIN"/>
    <property type="match status" value="1"/>
</dbReference>
<evidence type="ECO:0000256" key="5">
    <source>
        <dbReference type="ARBA" id="ARBA00022737"/>
    </source>
</evidence>
<evidence type="ECO:0000256" key="4">
    <source>
        <dbReference type="ARBA" id="ARBA00022692"/>
    </source>
</evidence>
<feature type="repeat" description="Solcar" evidence="10">
    <location>
        <begin position="87"/>
        <end position="172"/>
    </location>
</feature>
<dbReference type="InterPro" id="IPR023395">
    <property type="entry name" value="MCP_dom_sf"/>
</dbReference>
<dbReference type="PRINTS" id="PR00926">
    <property type="entry name" value="MITOCARRIER"/>
</dbReference>
<keyword evidence="13" id="KW-1185">Reference proteome</keyword>
<comment type="subcellular location">
    <subcellularLocation>
        <location evidence="1">Mitochondrion inner membrane</location>
        <topology evidence="1">Multi-pass membrane protein</topology>
    </subcellularLocation>
</comment>
<evidence type="ECO:0000256" key="1">
    <source>
        <dbReference type="ARBA" id="ARBA00004448"/>
    </source>
</evidence>
<proteinExistence type="inferred from homology"/>
<evidence type="ECO:0000256" key="8">
    <source>
        <dbReference type="ARBA" id="ARBA00023128"/>
    </source>
</evidence>
<dbReference type="GO" id="GO:0005743">
    <property type="term" value="C:mitochondrial inner membrane"/>
    <property type="evidence" value="ECO:0007669"/>
    <property type="project" value="UniProtKB-SubCell"/>
</dbReference>
<dbReference type="InterPro" id="IPR018108">
    <property type="entry name" value="MCP_transmembrane"/>
</dbReference>
<evidence type="ECO:0000256" key="2">
    <source>
        <dbReference type="ARBA" id="ARBA00006375"/>
    </source>
</evidence>
<dbReference type="InterPro" id="IPR002067">
    <property type="entry name" value="MCP"/>
</dbReference>
<evidence type="ECO:0000256" key="6">
    <source>
        <dbReference type="ARBA" id="ARBA00022792"/>
    </source>
</evidence>
<evidence type="ECO:0000256" key="10">
    <source>
        <dbReference type="PROSITE-ProRule" id="PRU00282"/>
    </source>
</evidence>
<keyword evidence="3 11" id="KW-0813">Transport</keyword>
<dbReference type="Pfam" id="PF00153">
    <property type="entry name" value="Mito_carr"/>
    <property type="match status" value="3"/>
</dbReference>
<sequence length="307" mass="32951">MDLPTLSASIISSVTSKMLVYPLDTIAIQNQTSTTRPLFPPDQSLAKSFRGLYRGLGISIMITTPAVALYLCTYRQAKESLMPYLGETTGNYVVSGICAEGISSFMWTPLEVLKARLQISSSSSTASLRSQVRGIFQSEGIGGFYRGYAMGLAVYIPYNAVWWSSYENSKSVTQSFGIREPAYQAAIGSALATTLSTSLAHPLDLLKTRFQVSTPAEVATGVQIAWASSTSSATSFARTVGGVVYAGIGPRLFCSIPSSVIAMAVFEYLKPDDNTNTNHVVALNVGRRVRVAEDTEVTVDGSQDIAE</sequence>
<comment type="caution">
    <text evidence="12">The sequence shown here is derived from an EMBL/GenBank/DDBJ whole genome shotgun (WGS) entry which is preliminary data.</text>
</comment>
<comment type="similarity">
    <text evidence="2 11">Belongs to the mitochondrial carrier (TC 2.A.29) family.</text>
</comment>
<protein>
    <submittedName>
        <fullName evidence="12">Uncharacterized mitochondrial carrier C4G8.08</fullName>
    </submittedName>
</protein>
<evidence type="ECO:0000313" key="13">
    <source>
        <dbReference type="Proteomes" id="UP000013776"/>
    </source>
</evidence>
<evidence type="ECO:0000256" key="7">
    <source>
        <dbReference type="ARBA" id="ARBA00022989"/>
    </source>
</evidence>
<gene>
    <name evidence="12" type="ORF">TAPDE_000317</name>
</gene>
<keyword evidence="7" id="KW-1133">Transmembrane helix</keyword>
<keyword evidence="8" id="KW-0496">Mitochondrion</keyword>
<keyword evidence="9 10" id="KW-0472">Membrane</keyword>
<keyword evidence="6" id="KW-0999">Mitochondrion inner membrane</keyword>
<keyword evidence="4 10" id="KW-0812">Transmembrane</keyword>
<dbReference type="AlphaFoldDB" id="R4XPP3"/>
<dbReference type="Proteomes" id="UP000013776">
    <property type="component" value="Unassembled WGS sequence"/>
</dbReference>
<dbReference type="VEuPathDB" id="FungiDB:TAPDE_000317"/>
<evidence type="ECO:0000256" key="9">
    <source>
        <dbReference type="ARBA" id="ARBA00023136"/>
    </source>
</evidence>
<evidence type="ECO:0000256" key="3">
    <source>
        <dbReference type="ARBA" id="ARBA00022448"/>
    </source>
</evidence>
<evidence type="ECO:0000313" key="12">
    <source>
        <dbReference type="EMBL" id="CCG85156.1"/>
    </source>
</evidence>
<dbReference type="Gene3D" id="1.50.40.10">
    <property type="entry name" value="Mitochondrial carrier domain"/>
    <property type="match status" value="1"/>
</dbReference>
<organism evidence="12 13">
    <name type="scientific">Taphrina deformans (strain PYCC 5710 / ATCC 11124 / CBS 356.35 / IMI 108563 / JCM 9778 / NBRC 8474)</name>
    <name type="common">Peach leaf curl fungus</name>
    <name type="synonym">Lalaria deformans</name>
    <dbReference type="NCBI Taxonomy" id="1097556"/>
    <lineage>
        <taxon>Eukaryota</taxon>
        <taxon>Fungi</taxon>
        <taxon>Dikarya</taxon>
        <taxon>Ascomycota</taxon>
        <taxon>Taphrinomycotina</taxon>
        <taxon>Taphrinomycetes</taxon>
        <taxon>Taphrinales</taxon>
        <taxon>Taphrinaceae</taxon>
        <taxon>Taphrina</taxon>
    </lineage>
</organism>
<dbReference type="eggNOG" id="KOG0760">
    <property type="taxonomic scope" value="Eukaryota"/>
</dbReference>
<keyword evidence="5" id="KW-0677">Repeat</keyword>
<feature type="repeat" description="Solcar" evidence="10">
    <location>
        <begin position="180"/>
        <end position="272"/>
    </location>
</feature>
<reference evidence="12 13" key="1">
    <citation type="journal article" date="2013" name="MBio">
        <title>Genome sequencing of the plant pathogen Taphrina deformans, the causal agent of peach leaf curl.</title>
        <authorList>
            <person name="Cisse O.H."/>
            <person name="Almeida J.M.G.C.F."/>
            <person name="Fonseca A."/>
            <person name="Kumar A.A."/>
            <person name="Salojaervi J."/>
            <person name="Overmyer K."/>
            <person name="Hauser P.M."/>
            <person name="Pagni M."/>
        </authorList>
    </citation>
    <scope>NUCLEOTIDE SEQUENCE [LARGE SCALE GENOMIC DNA]</scope>
    <source>
        <strain evidence="13">PYCC 5710 / ATCC 11124 / CBS 356.35 / IMI 108563 / JCM 9778 / NBRC 8474</strain>
    </source>
</reference>
<accession>R4XPP3</accession>
<dbReference type="GO" id="GO:0055085">
    <property type="term" value="P:transmembrane transport"/>
    <property type="evidence" value="ECO:0007669"/>
    <property type="project" value="InterPro"/>
</dbReference>
<dbReference type="OrthoDB" id="428293at2759"/>
<name>R4XPP3_TAPDE</name>
<dbReference type="PROSITE" id="PS50920">
    <property type="entry name" value="SOLCAR"/>
    <property type="match status" value="2"/>
</dbReference>
<dbReference type="EMBL" id="CAHR02000009">
    <property type="protein sequence ID" value="CCG85156.1"/>
    <property type="molecule type" value="Genomic_DNA"/>
</dbReference>
<dbReference type="SUPFAM" id="SSF103506">
    <property type="entry name" value="Mitochondrial carrier"/>
    <property type="match status" value="1"/>
</dbReference>
<evidence type="ECO:0000256" key="11">
    <source>
        <dbReference type="RuleBase" id="RU000488"/>
    </source>
</evidence>